<dbReference type="EMBL" id="MGFE01000025">
    <property type="protein sequence ID" value="OGL98053.1"/>
    <property type="molecule type" value="Genomic_DNA"/>
</dbReference>
<dbReference type="AlphaFoldDB" id="A0A1F7W5G5"/>
<protein>
    <submittedName>
        <fullName evidence="1">Uncharacterized protein</fullName>
    </submittedName>
</protein>
<dbReference type="Proteomes" id="UP000176501">
    <property type="component" value="Unassembled WGS sequence"/>
</dbReference>
<name>A0A1F7W5G5_9BACT</name>
<organism evidence="1 2">
    <name type="scientific">Candidatus Uhrbacteria bacterium RIFOXYB2_FULL_57_15</name>
    <dbReference type="NCBI Taxonomy" id="1802422"/>
    <lineage>
        <taxon>Bacteria</taxon>
        <taxon>Candidatus Uhriibacteriota</taxon>
    </lineage>
</organism>
<gene>
    <name evidence="1" type="ORF">A2304_00905</name>
</gene>
<comment type="caution">
    <text evidence="1">The sequence shown here is derived from an EMBL/GenBank/DDBJ whole genome shotgun (WGS) entry which is preliminary data.</text>
</comment>
<accession>A0A1F7W5G5</accession>
<evidence type="ECO:0000313" key="1">
    <source>
        <dbReference type="EMBL" id="OGL98053.1"/>
    </source>
</evidence>
<proteinExistence type="predicted"/>
<evidence type="ECO:0000313" key="2">
    <source>
        <dbReference type="Proteomes" id="UP000176501"/>
    </source>
</evidence>
<sequence length="118" mass="12950">MYMKHLNMPPERSRRRDHILARAGAAVAGVKMPTGLTRWLANELVTRAGATLLFDQEGDPVPMPVDVLATSIYPSGVVTVSASLTADHRVCYWFENKVRIDGPLGFSRYTCGTTSITV</sequence>
<reference evidence="1 2" key="1">
    <citation type="journal article" date="2016" name="Nat. Commun.">
        <title>Thousands of microbial genomes shed light on interconnected biogeochemical processes in an aquifer system.</title>
        <authorList>
            <person name="Anantharaman K."/>
            <person name="Brown C.T."/>
            <person name="Hug L.A."/>
            <person name="Sharon I."/>
            <person name="Castelle C.J."/>
            <person name="Probst A.J."/>
            <person name="Thomas B.C."/>
            <person name="Singh A."/>
            <person name="Wilkins M.J."/>
            <person name="Karaoz U."/>
            <person name="Brodie E.L."/>
            <person name="Williams K.H."/>
            <person name="Hubbard S.S."/>
            <person name="Banfield J.F."/>
        </authorList>
    </citation>
    <scope>NUCLEOTIDE SEQUENCE [LARGE SCALE GENOMIC DNA]</scope>
</reference>